<dbReference type="EMBL" id="LNQR01000004">
    <property type="protein sequence ID" value="KWT94604.1"/>
    <property type="molecule type" value="Genomic_DNA"/>
</dbReference>
<reference evidence="1 2" key="1">
    <citation type="submission" date="2015-11" db="EMBL/GenBank/DDBJ databases">
        <authorList>
            <person name="Lin W."/>
        </authorList>
    </citation>
    <scope>NUCLEOTIDE SEQUENCE [LARGE SCALE GENOMIC DNA]</scope>
    <source>
        <strain evidence="1 2">HCH-1</strain>
    </source>
</reference>
<dbReference type="SUPFAM" id="SSF52402">
    <property type="entry name" value="Adenine nucleotide alpha hydrolases-like"/>
    <property type="match status" value="1"/>
</dbReference>
<dbReference type="Proteomes" id="UP000060487">
    <property type="component" value="Unassembled WGS sequence"/>
</dbReference>
<evidence type="ECO:0000313" key="1">
    <source>
        <dbReference type="EMBL" id="KWT94604.1"/>
    </source>
</evidence>
<evidence type="ECO:0008006" key="3">
    <source>
        <dbReference type="Google" id="ProtNLM"/>
    </source>
</evidence>
<dbReference type="RefSeq" id="WP_085050680.1">
    <property type="nucleotide sequence ID" value="NZ_LNQR01000004.1"/>
</dbReference>
<keyword evidence="2" id="KW-1185">Reference proteome</keyword>
<sequence>MSKEIAAIVYPGLNYKESIAYASKRASETGSTLSLIGIIPEFSTSEMTAISMYEFGPLNSLTDSVERDSRKFFDVVKDYCITKEITSGFSVYRGTIEDVIDHVRQNNHNVELIVVPTPSKTLTKVVSSGKKALAPASECAVVLVLD</sequence>
<dbReference type="InterPro" id="IPR014729">
    <property type="entry name" value="Rossmann-like_a/b/a_fold"/>
</dbReference>
<protein>
    <recommendedName>
        <fullName evidence="3">Universal stress protein</fullName>
    </recommendedName>
</protein>
<evidence type="ECO:0000313" key="2">
    <source>
        <dbReference type="Proteomes" id="UP000060487"/>
    </source>
</evidence>
<dbReference type="Gene3D" id="3.40.50.620">
    <property type="entry name" value="HUPs"/>
    <property type="match status" value="1"/>
</dbReference>
<name>A0ABR5SJD9_9BACT</name>
<accession>A0ABR5SJD9</accession>
<gene>
    <name evidence="1" type="ORF">ASN18_0142</name>
</gene>
<comment type="caution">
    <text evidence="1">The sequence shown here is derived from an EMBL/GenBank/DDBJ whole genome shotgun (WGS) entry which is preliminary data.</text>
</comment>
<proteinExistence type="predicted"/>
<organism evidence="1 2">
    <name type="scientific">Candidatus Magnetominusculus xianensis</name>
    <dbReference type="NCBI Taxonomy" id="1748249"/>
    <lineage>
        <taxon>Bacteria</taxon>
        <taxon>Pseudomonadati</taxon>
        <taxon>Nitrospirota</taxon>
        <taxon>Nitrospiria</taxon>
        <taxon>Nitrospirales</taxon>
        <taxon>Nitrospiraceae</taxon>
        <taxon>Candidatus Magnetominusculus</taxon>
    </lineage>
</organism>